<dbReference type="PANTHER" id="PTHR30441">
    <property type="entry name" value="DUF748 DOMAIN-CONTAINING PROTEIN"/>
    <property type="match status" value="1"/>
</dbReference>
<feature type="domain" description="AsmA" evidence="2">
    <location>
        <begin position="14"/>
        <end position="559"/>
    </location>
</feature>
<keyword evidence="3" id="KW-0326">Glycosidase</keyword>
<dbReference type="GO" id="GO:0090313">
    <property type="term" value="P:regulation of protein targeting to membrane"/>
    <property type="evidence" value="ECO:0007669"/>
    <property type="project" value="TreeGrafter"/>
</dbReference>
<evidence type="ECO:0000313" key="3">
    <source>
        <dbReference type="EMBL" id="VAW76022.1"/>
    </source>
</evidence>
<keyword evidence="1" id="KW-0472">Membrane</keyword>
<keyword evidence="1" id="KW-0812">Transmembrane</keyword>
<name>A0A3B0YL25_9ZZZZ</name>
<keyword evidence="3" id="KW-0378">Hydrolase</keyword>
<feature type="transmembrane region" description="Helical" evidence="1">
    <location>
        <begin position="7"/>
        <end position="30"/>
    </location>
</feature>
<dbReference type="EMBL" id="UOFN01000054">
    <property type="protein sequence ID" value="VAW76022.1"/>
    <property type="molecule type" value="Genomic_DNA"/>
</dbReference>
<dbReference type="InterPro" id="IPR007844">
    <property type="entry name" value="AsmA"/>
</dbReference>
<evidence type="ECO:0000259" key="2">
    <source>
        <dbReference type="Pfam" id="PF05170"/>
    </source>
</evidence>
<organism evidence="3">
    <name type="scientific">hydrothermal vent metagenome</name>
    <dbReference type="NCBI Taxonomy" id="652676"/>
    <lineage>
        <taxon>unclassified sequences</taxon>
        <taxon>metagenomes</taxon>
        <taxon>ecological metagenomes</taxon>
    </lineage>
</organism>
<keyword evidence="1" id="KW-1133">Transmembrane helix</keyword>
<gene>
    <name evidence="3" type="ORF">MNBD_GAMMA15-2090</name>
</gene>
<dbReference type="AlphaFoldDB" id="A0A3B0YL25"/>
<dbReference type="EC" id="3.2.2.-" evidence="3"/>
<dbReference type="Pfam" id="PF05170">
    <property type="entry name" value="AsmA"/>
    <property type="match status" value="1"/>
</dbReference>
<evidence type="ECO:0000256" key="1">
    <source>
        <dbReference type="SAM" id="Phobius"/>
    </source>
</evidence>
<accession>A0A3B0YL25</accession>
<sequence length="664" mass="71224">MSKLIRWAGMGVGAVLVLMIVAIVVLPMIIDPNDYKPEISAAVESNTGRTLTMDGDLKLSVFPWLGIEIGQSALSNAKGFSAQPFAQVSEVQIRVKLLPLLSRQLVMDAVKLKGLQISLETDKSGKTNWQDLSGDKVARVPSANEKPEIAEDAPLLAGLAIGGIEISDARIIVDDRQNDSRLQIDDFNLTTGAIGSGDSVPVSLSMKVSGTGLPGNGLAPELEFDLALDPEAQTLQLSDLRFELAGLTLEGKLAGTQIMGDARFDGVLKVKEFVPRDVMKALGQSIPETSDPLVLGRADAELKLAATMKSAELSAFQIRLDDSTVEGSFSVTNFSHPAIRFDVRLDKIDVDRYLPQQQETAPGTPATPATATVAGASLIPVGMLRSLDVAGKLSIGELKATQLRSRDVTMQVKAKDGVARVYPATASMYEGNYKGDIKLDVRGKTPIISMNESLSGIQIGPLLKDLFDQDKLQGQTEISAQLTAKGQTPDEFKRTLNGKLAFAFTDGAVKGVNLVRVIRKGQALLKGKMLPQTGEPEQTDFSELSGSATVVNGVIHNKDLQAKSPLLRVDGKGKVSLPAETIDYIVTTKLIGSLEGQSGKELKDLRGIAIPVQISGTFSRPVIKPKLDSAVKDVVKKEIENKVKKKFGQELEKQLGDKLKGFLR</sequence>
<dbReference type="InterPro" id="IPR052894">
    <property type="entry name" value="AsmA-related"/>
</dbReference>
<dbReference type="GO" id="GO:0005886">
    <property type="term" value="C:plasma membrane"/>
    <property type="evidence" value="ECO:0007669"/>
    <property type="project" value="TreeGrafter"/>
</dbReference>
<protein>
    <submittedName>
        <fullName evidence="3">A/G-specific adenine glycosylase</fullName>
        <ecNumber evidence="3">3.2.2.-</ecNumber>
    </submittedName>
</protein>
<reference evidence="3" key="1">
    <citation type="submission" date="2018-06" db="EMBL/GenBank/DDBJ databases">
        <authorList>
            <person name="Zhirakovskaya E."/>
        </authorList>
    </citation>
    <scope>NUCLEOTIDE SEQUENCE</scope>
</reference>
<dbReference type="GO" id="GO:0016798">
    <property type="term" value="F:hydrolase activity, acting on glycosyl bonds"/>
    <property type="evidence" value="ECO:0007669"/>
    <property type="project" value="UniProtKB-KW"/>
</dbReference>
<proteinExistence type="predicted"/>
<dbReference type="PANTHER" id="PTHR30441:SF4">
    <property type="entry name" value="PROTEIN ASMA"/>
    <property type="match status" value="1"/>
</dbReference>